<organism evidence="1 2">
    <name type="scientific">Rhodonellum psychrophilum GCM71 = DSM 17998</name>
    <dbReference type="NCBI Taxonomy" id="1123057"/>
    <lineage>
        <taxon>Bacteria</taxon>
        <taxon>Pseudomonadati</taxon>
        <taxon>Bacteroidota</taxon>
        <taxon>Cytophagia</taxon>
        <taxon>Cytophagales</taxon>
        <taxon>Cytophagaceae</taxon>
        <taxon>Rhodonellum</taxon>
    </lineage>
</organism>
<dbReference type="AlphaFoldDB" id="U5C3J6"/>
<proteinExistence type="predicted"/>
<gene>
    <name evidence="1" type="ORF">P872_24770</name>
</gene>
<reference evidence="1 2" key="1">
    <citation type="journal article" date="2013" name="Genome Announc.">
        <title>Draft Genome Sequence of the Psychrophilic and Alkaliphilic Rhodonellum psychrophilum Strain GCM71T.</title>
        <authorList>
            <person name="Hauptmann A.L."/>
            <person name="Glaring M.A."/>
            <person name="Hallin P.F."/>
            <person name="Prieme A."/>
            <person name="Stougaard P."/>
        </authorList>
    </citation>
    <scope>NUCLEOTIDE SEQUENCE [LARGE SCALE GENOMIC DNA]</scope>
    <source>
        <strain evidence="1 2">GCM71</strain>
    </source>
</reference>
<keyword evidence="2" id="KW-1185">Reference proteome</keyword>
<evidence type="ECO:0000313" key="1">
    <source>
        <dbReference type="EMBL" id="ERM84633.1"/>
    </source>
</evidence>
<sequence length="39" mass="4551">MIVKFKVLTCIKIKGIYENSLDLIEQVGEIQWINIPDFV</sequence>
<accession>U5C3J6</accession>
<dbReference type="EMBL" id="AWXR01000003">
    <property type="protein sequence ID" value="ERM84633.1"/>
    <property type="molecule type" value="Genomic_DNA"/>
</dbReference>
<name>U5C3J6_9BACT</name>
<protein>
    <submittedName>
        <fullName evidence="1">Uncharacterized protein</fullName>
    </submittedName>
</protein>
<dbReference type="Proteomes" id="UP000016843">
    <property type="component" value="Unassembled WGS sequence"/>
</dbReference>
<comment type="caution">
    <text evidence="1">The sequence shown here is derived from an EMBL/GenBank/DDBJ whole genome shotgun (WGS) entry which is preliminary data.</text>
</comment>
<evidence type="ECO:0000313" key="2">
    <source>
        <dbReference type="Proteomes" id="UP000016843"/>
    </source>
</evidence>